<feature type="region of interest" description="Disordered" evidence="6">
    <location>
        <begin position="108"/>
        <end position="185"/>
    </location>
</feature>
<dbReference type="Pfam" id="PF18741">
    <property type="entry name" value="MTES_1575"/>
    <property type="match status" value="1"/>
</dbReference>
<dbReference type="InterPro" id="IPR049468">
    <property type="entry name" value="Restrct_endonuc-II-like_dom"/>
</dbReference>
<dbReference type="InterPro" id="IPR021754">
    <property type="entry name" value="DUF3320"/>
</dbReference>
<feature type="region of interest" description="Disordered" evidence="6">
    <location>
        <begin position="1222"/>
        <end position="1257"/>
    </location>
</feature>
<dbReference type="Pfam" id="PF13087">
    <property type="entry name" value="AAA_12"/>
    <property type="match status" value="1"/>
</dbReference>
<keyword evidence="4" id="KW-0347">Helicase</keyword>
<evidence type="ECO:0000313" key="12">
    <source>
        <dbReference type="Proteomes" id="UP001212421"/>
    </source>
</evidence>
<proteinExistence type="inferred from homology"/>
<reference evidence="11 12" key="1">
    <citation type="submission" date="2021-05" db="EMBL/GenBank/DDBJ databases">
        <authorList>
            <person name="Kumar R."/>
            <person name="Kumar A."/>
            <person name="Mukhia S."/>
        </authorList>
    </citation>
    <scope>NUCLEOTIDE SEQUENCE [LARGE SCALE GENOMIC DNA]</scope>
    <source>
        <strain evidence="11 12">ERMR7:08</strain>
    </source>
</reference>
<dbReference type="InterPro" id="IPR041677">
    <property type="entry name" value="DNA2/NAM7_AAA_11"/>
</dbReference>
<gene>
    <name evidence="11" type="ORF">KIV56_06290</name>
</gene>
<dbReference type="PANTHER" id="PTHR43788:SF8">
    <property type="entry name" value="DNA-BINDING PROTEIN SMUBP-2"/>
    <property type="match status" value="1"/>
</dbReference>
<dbReference type="SUPFAM" id="SSF52540">
    <property type="entry name" value="P-loop containing nucleoside triphosphate hydrolases"/>
    <property type="match status" value="1"/>
</dbReference>
<sequence length="1462" mass="154825">MPVSPVDLDALGGSVPVPADSSQLEAVAEATAGRTFVLEGPPGTGKSQTITNLLARALADGKRVLFVAEKRAALDVVKKRLESVGLGDFSLDLHDKAARPAAVRAQIKAALEPAHRPRPARPRREPRGRRRQPRHPRPLRRPAARGQRGRPVALLRPHPRPRGGCLGRAARHPRHPRGRVARPRVRRAAARAAAAARGVRPGPAERRAPLGLRRRTARTRSRCGIGHGRVRRRGRARGPRGGPGVRRHVGWRNGRCRRGLHSHWRLDRNRRSDRRDFRPGAESLAAGASPSTGIAIALRTAAIHATGRSFDDALVAAQAAGFDLDTLNRMPSAALAGEWRDLAAAPRHPVSVVDTLHTPEWRAFIAGLEQHLAALRASRPDWLTRVAPTVLGRDVPGIHAAALAADAAGFFGRTKKRRAVLAQFADTLTGDAASAPEKAVPLKTLSTLTAALAAAHAEAQGLRNAALTLPVPLVDAAWNPFVPADAEDLATGLAWLGWIGDALNRPAPTTAAGAASGHFGQLLPVSEAQLSAAATVAAPPAADARTHTADLRAYYASTPLGEGREPLTALAAAWQALDTAADVQPADRSRWAGDLGFVARWWATRAARSVDSAQPVVLERWLALVRHLEPLRRHGLADARSALLAGSIPAEDAALAFDKGLALASIAEREDATALGDFNLVAHSKTITRFTASTRAVRGELPRAIPAEVLGLRRFDTNLASGQVGGLRRQLDRQRGGMSVRALLENYGDLITQVMPCTLMSPESVARFFPAHAALFDIVVFDEASQIRVADAIGAMGRAASVVVVGDSKQMPPTSFAEASANIDDEGDAGLDGDDGVLGAVADEESILTECVQARVPSKWLSWHYRSQDESLIAFSNHYYYESRLSSFPAPAASVLSDHGVSLVRVTGQFERSGRGTALRTNPVEARAIVDDIERRFAASPEVSPSVGVITFNAQQRNLIENLLRDSDDERIALALDEIDGLFVKNLENVQGDERDSILFSIAFSANEKGVVPLNFGPLSRAGGERRLNVAITRARRQVVLYASFDPAVLRAQDTSSVGIKHLKAYLEMAGAGAEALSTDVRRTSTVDRHRDDIAAALRAAGHVVQTDVGLSDFRVDLSLASAADPARPLVAVLLDGPNWRARRTVSDRDGLPVDVLQGIMRWPGVERVWMPEWLHHRDETIVRLGAAVKTAAASVAESAAPAAAGSPSAAGSVALAEPTTAAARTSRASASTATAARTATESVTDPTEQGEPAGANTSAVVAASGRGLASTSAATSPLVQEYAEWSPGLLGPVTVLDALPRAAATAQVRSAISAAVETEGPIHSARLIKLVAGAFGLDRVTQARAASIVRCVPSDLSLGADEPFYWPVAVDPTDWPGARRTPPGVTRALEHVPLVEIANAMRLAAEAAAGIDEAGLRREALAFFGGRRLTASVGIRLDAALALALDTGRLTRTPAGLLLPG</sequence>
<evidence type="ECO:0000256" key="4">
    <source>
        <dbReference type="ARBA" id="ARBA00022806"/>
    </source>
</evidence>
<dbReference type="InterPro" id="IPR041679">
    <property type="entry name" value="DNA2/NAM7-like_C"/>
</dbReference>
<keyword evidence="12" id="KW-1185">Reference proteome</keyword>
<feature type="compositionally biased region" description="Basic residues" evidence="6">
    <location>
        <begin position="229"/>
        <end position="238"/>
    </location>
</feature>
<dbReference type="Pfam" id="PF13086">
    <property type="entry name" value="AAA_11"/>
    <property type="match status" value="1"/>
</dbReference>
<dbReference type="PANTHER" id="PTHR43788">
    <property type="entry name" value="DNA2/NAM7 HELICASE FAMILY MEMBER"/>
    <property type="match status" value="1"/>
</dbReference>
<evidence type="ECO:0000259" key="7">
    <source>
        <dbReference type="Pfam" id="PF11784"/>
    </source>
</evidence>
<comment type="similarity">
    <text evidence="1">Belongs to the DNA2/NAM7 helicase family.</text>
</comment>
<feature type="domain" description="DNA2/NAM7 helicase helicase" evidence="8">
    <location>
        <begin position="20"/>
        <end position="101"/>
    </location>
</feature>
<protein>
    <submittedName>
        <fullName evidence="11">DUF3320 domain-containing protein</fullName>
    </submittedName>
</protein>
<feature type="domain" description="DNA2/NAM7 helicase-like C-terminal" evidence="9">
    <location>
        <begin position="845"/>
        <end position="1041"/>
    </location>
</feature>
<feature type="domain" description="Restriction endonuclease type II-like" evidence="10">
    <location>
        <begin position="1092"/>
        <end position="1187"/>
    </location>
</feature>
<evidence type="ECO:0000256" key="3">
    <source>
        <dbReference type="ARBA" id="ARBA00022801"/>
    </source>
</evidence>
<feature type="domain" description="DUF3320" evidence="7">
    <location>
        <begin position="1298"/>
        <end position="1343"/>
    </location>
</feature>
<dbReference type="InterPro" id="IPR027417">
    <property type="entry name" value="P-loop_NTPase"/>
</dbReference>
<dbReference type="Gene3D" id="3.40.50.300">
    <property type="entry name" value="P-loop containing nucleotide triphosphate hydrolases"/>
    <property type="match status" value="3"/>
</dbReference>
<feature type="region of interest" description="Disordered" evidence="6">
    <location>
        <begin position="229"/>
        <end position="250"/>
    </location>
</feature>
<evidence type="ECO:0000256" key="5">
    <source>
        <dbReference type="ARBA" id="ARBA00022840"/>
    </source>
</evidence>
<feature type="compositionally biased region" description="Basic residues" evidence="6">
    <location>
        <begin position="116"/>
        <end position="143"/>
    </location>
</feature>
<keyword evidence="5" id="KW-0067">ATP-binding</keyword>
<evidence type="ECO:0000256" key="2">
    <source>
        <dbReference type="ARBA" id="ARBA00022741"/>
    </source>
</evidence>
<organism evidence="11 12">
    <name type="scientific">Cryobacterium breve</name>
    <dbReference type="NCBI Taxonomy" id="1259258"/>
    <lineage>
        <taxon>Bacteria</taxon>
        <taxon>Bacillati</taxon>
        <taxon>Actinomycetota</taxon>
        <taxon>Actinomycetes</taxon>
        <taxon>Micrococcales</taxon>
        <taxon>Microbacteriaceae</taxon>
        <taxon>Cryobacterium</taxon>
    </lineage>
</organism>
<dbReference type="CDD" id="cd18808">
    <property type="entry name" value="SF1_C_Upf1"/>
    <property type="match status" value="1"/>
</dbReference>
<accession>A0ABY7NK81</accession>
<keyword evidence="3" id="KW-0378">Hydrolase</keyword>
<evidence type="ECO:0000313" key="11">
    <source>
        <dbReference type="EMBL" id="WBM80908.1"/>
    </source>
</evidence>
<dbReference type="InterPro" id="IPR050534">
    <property type="entry name" value="Coronavir_polyprotein_1ab"/>
</dbReference>
<feature type="compositionally biased region" description="Low complexity" evidence="6">
    <location>
        <begin position="1222"/>
        <end position="1241"/>
    </location>
</feature>
<dbReference type="RefSeq" id="WP_281535624.1">
    <property type="nucleotide sequence ID" value="NZ_CP075584.1"/>
</dbReference>
<evidence type="ECO:0000256" key="6">
    <source>
        <dbReference type="SAM" id="MobiDB-lite"/>
    </source>
</evidence>
<evidence type="ECO:0000256" key="1">
    <source>
        <dbReference type="ARBA" id="ARBA00007913"/>
    </source>
</evidence>
<dbReference type="InterPro" id="IPR047187">
    <property type="entry name" value="SF1_C_Upf1"/>
</dbReference>
<feature type="compositionally biased region" description="Basic residues" evidence="6">
    <location>
        <begin position="169"/>
        <end position="185"/>
    </location>
</feature>
<evidence type="ECO:0000259" key="10">
    <source>
        <dbReference type="Pfam" id="PF18741"/>
    </source>
</evidence>
<evidence type="ECO:0000259" key="9">
    <source>
        <dbReference type="Pfam" id="PF13087"/>
    </source>
</evidence>
<dbReference type="Pfam" id="PF11784">
    <property type="entry name" value="DUF3320"/>
    <property type="match status" value="1"/>
</dbReference>
<dbReference type="EMBL" id="CP075584">
    <property type="protein sequence ID" value="WBM80908.1"/>
    <property type="molecule type" value="Genomic_DNA"/>
</dbReference>
<evidence type="ECO:0000259" key="8">
    <source>
        <dbReference type="Pfam" id="PF13086"/>
    </source>
</evidence>
<dbReference type="Proteomes" id="UP001212421">
    <property type="component" value="Chromosome"/>
</dbReference>
<keyword evidence="2" id="KW-0547">Nucleotide-binding</keyword>
<name>A0ABY7NK81_9MICO</name>